<name>A0A875RWD8_EENNA</name>
<sequence>MDKRNRGSSQLGSEDDAYTTPGPPDISSYSYSNPSNNSHKSQYRPHDAGTIGGSDIDIDEDDSDYSSSMKVDRPSSSLLRRSVLASKNNADIAADTDSFSSIDEHLSTTSSNRINDSNGSIDSIGSIGSKKKALHAESMARNSSSTRFLSFTKKAVRLVGDIAFGPVDDDTYADERRLNLLRARKTELLTQKRKQQLEELRKQFYEFGKEKYLENLRFFLRYMDDSESNDPLNYAVTRKDMWLLWYKKYLLTLKHKIQLYEILIGQKKELKRVSVQSVTDVEKSSNATITDLPPLPSIASIQKNMFQDRRVVLALLWYLQILKKLLHQSHILKDIFRRMQDVNESADPSSSQEMPEICILTSNKLGSSVGKATKDLMKNSIAGSNLEFIDGWNLRHETEDVHINLVTVADTFRKLTDLKNKGYLKPEVLARNLQFKDAPLHKDFYEYQLEDREKRFMENYSSFTTPRVTQIPLADSSQSCIICEDMTSCVDDNDSLLDTLSEFGRVLKHNGSLYLQLWDIDPCSEVQIEQRESRICNSNEYIRYRIWQKLAEYSESHHLALTDITKRIIPALKKAGFKKVHSTLVGYPMLSTLREVDHKVSKREESREESREDAKLETREDSTKRQKGQTSEHFDTHKRERIGSQSTTGTLHSSASEDTRIDSFFEVLSSFTEFLKSVKALRLHGLQSELTVCEQIEILRKKQAEEGEDRSRSLEINRLLESMNQIDKSRLELTKLFIDYKLNGTDSEIVKTLILNGTTFGDSAYISSHDGTINGETRYEGLGYIMLVVAEKA</sequence>
<dbReference type="EMBL" id="CP064812">
    <property type="protein sequence ID" value="QPG73551.1"/>
    <property type="molecule type" value="Genomic_DNA"/>
</dbReference>
<dbReference type="OrthoDB" id="5382952at2759"/>
<evidence type="ECO:0000256" key="1">
    <source>
        <dbReference type="SAM" id="MobiDB-lite"/>
    </source>
</evidence>
<dbReference type="AlphaFoldDB" id="A0A875RWD8"/>
<feature type="compositionally biased region" description="Basic and acidic residues" evidence="1">
    <location>
        <begin position="598"/>
        <end position="642"/>
    </location>
</feature>
<dbReference type="Gene3D" id="3.40.50.150">
    <property type="entry name" value="Vaccinia Virus protein VP39"/>
    <property type="match status" value="1"/>
</dbReference>
<dbReference type="RefSeq" id="XP_038777116.1">
    <property type="nucleotide sequence ID" value="XM_038921188.1"/>
</dbReference>
<keyword evidence="3" id="KW-1185">Reference proteome</keyword>
<evidence type="ECO:0000313" key="3">
    <source>
        <dbReference type="Proteomes" id="UP000662931"/>
    </source>
</evidence>
<feature type="compositionally biased region" description="Polar residues" evidence="1">
    <location>
        <begin position="643"/>
        <end position="654"/>
    </location>
</feature>
<organism evidence="2 3">
    <name type="scientific">Eeniella nana</name>
    <name type="common">Yeast</name>
    <name type="synonym">Brettanomyces nanus</name>
    <dbReference type="NCBI Taxonomy" id="13502"/>
    <lineage>
        <taxon>Eukaryota</taxon>
        <taxon>Fungi</taxon>
        <taxon>Dikarya</taxon>
        <taxon>Ascomycota</taxon>
        <taxon>Saccharomycotina</taxon>
        <taxon>Pichiomycetes</taxon>
        <taxon>Pichiales</taxon>
        <taxon>Pichiaceae</taxon>
        <taxon>Brettanomyces</taxon>
    </lineage>
</organism>
<protein>
    <submittedName>
        <fullName evidence="2">Uncharacterized protein</fullName>
    </submittedName>
</protein>
<proteinExistence type="predicted"/>
<feature type="compositionally biased region" description="Low complexity" evidence="1">
    <location>
        <begin position="27"/>
        <end position="38"/>
    </location>
</feature>
<evidence type="ECO:0000313" key="2">
    <source>
        <dbReference type="EMBL" id="QPG73551.1"/>
    </source>
</evidence>
<accession>A0A875RWD8</accession>
<dbReference type="KEGG" id="bnn:FOA43_000863"/>
<dbReference type="GeneID" id="62194264"/>
<dbReference type="Proteomes" id="UP000662931">
    <property type="component" value="Chromosome 1"/>
</dbReference>
<gene>
    <name evidence="2" type="ORF">FOA43_000863</name>
</gene>
<feature type="region of interest" description="Disordered" evidence="1">
    <location>
        <begin position="598"/>
        <end position="654"/>
    </location>
</feature>
<dbReference type="InterPro" id="IPR029063">
    <property type="entry name" value="SAM-dependent_MTases_sf"/>
</dbReference>
<dbReference type="SUPFAM" id="SSF53335">
    <property type="entry name" value="S-adenosyl-L-methionine-dependent methyltransferases"/>
    <property type="match status" value="1"/>
</dbReference>
<reference evidence="2" key="1">
    <citation type="submission" date="2020-10" db="EMBL/GenBank/DDBJ databases">
        <authorList>
            <person name="Roach M.J.R."/>
        </authorList>
    </citation>
    <scope>NUCLEOTIDE SEQUENCE</scope>
    <source>
        <strain evidence="2">CBS 1945</strain>
    </source>
</reference>
<feature type="region of interest" description="Disordered" evidence="1">
    <location>
        <begin position="1"/>
        <end position="77"/>
    </location>
</feature>